<feature type="region of interest" description="Disordered" evidence="2">
    <location>
        <begin position="54"/>
        <end position="136"/>
    </location>
</feature>
<name>A0ABQ8XW02_9EUKA</name>
<feature type="compositionally biased region" description="Low complexity" evidence="2">
    <location>
        <begin position="75"/>
        <end position="91"/>
    </location>
</feature>
<organism evidence="3 4">
    <name type="scientific">Anaeramoeba flamelloides</name>
    <dbReference type="NCBI Taxonomy" id="1746091"/>
    <lineage>
        <taxon>Eukaryota</taxon>
        <taxon>Metamonada</taxon>
        <taxon>Anaeramoebidae</taxon>
        <taxon>Anaeramoeba</taxon>
    </lineage>
</organism>
<dbReference type="Proteomes" id="UP001150062">
    <property type="component" value="Unassembled WGS sequence"/>
</dbReference>
<keyword evidence="4" id="KW-1185">Reference proteome</keyword>
<evidence type="ECO:0000256" key="2">
    <source>
        <dbReference type="SAM" id="MobiDB-lite"/>
    </source>
</evidence>
<evidence type="ECO:0000313" key="3">
    <source>
        <dbReference type="EMBL" id="KAJ6236782.1"/>
    </source>
</evidence>
<comment type="caution">
    <text evidence="3">The sequence shown here is derived from an EMBL/GenBank/DDBJ whole genome shotgun (WGS) entry which is preliminary data.</text>
</comment>
<accession>A0ABQ8XW02</accession>
<evidence type="ECO:0000256" key="1">
    <source>
        <dbReference type="SAM" id="Coils"/>
    </source>
</evidence>
<proteinExistence type="predicted"/>
<sequence>MVSNGKLSIEGYLEMLKTEIENDKQLAIKLSKAGKKFWAKAALNRIQTMKNEIKSASQIEDENEDEDEDDKKENTNITNNQKQQEKTQQQKQQKKTHQTNKQKEQQQQQQQQKQQPESNTASTTDPPHPDYGNPLDISQVISNDVLTMIIEQCNKSITQYKQQQKQIPKSVIDRKKIAHQKITFLQTMVQNEKLTIEGYLEMLQTEIGNEKERAKILLKKGKRDWAKIALNRIKIMEKEIQGASQIEEESEED</sequence>
<gene>
    <name evidence="3" type="ORF">M0813_27527</name>
</gene>
<dbReference type="EMBL" id="JAOAOG010000242">
    <property type="protein sequence ID" value="KAJ6236782.1"/>
    <property type="molecule type" value="Genomic_DNA"/>
</dbReference>
<feature type="coiled-coil region" evidence="1">
    <location>
        <begin position="200"/>
        <end position="253"/>
    </location>
</feature>
<reference evidence="3" key="1">
    <citation type="submission" date="2022-08" db="EMBL/GenBank/DDBJ databases">
        <title>Novel sulfate-reducing endosymbionts in the free-living metamonad Anaeramoeba.</title>
        <authorList>
            <person name="Jerlstrom-Hultqvist J."/>
            <person name="Cepicka I."/>
            <person name="Gallot-Lavallee L."/>
            <person name="Salas-Leiva D."/>
            <person name="Curtis B.A."/>
            <person name="Zahonova K."/>
            <person name="Pipaliya S."/>
            <person name="Dacks J."/>
            <person name="Roger A.J."/>
        </authorList>
    </citation>
    <scope>NUCLEOTIDE SEQUENCE</scope>
    <source>
        <strain evidence="3">Schooner1</strain>
    </source>
</reference>
<feature type="compositionally biased region" description="Acidic residues" evidence="2">
    <location>
        <begin position="59"/>
        <end position="70"/>
    </location>
</feature>
<feature type="compositionally biased region" description="Polar residues" evidence="2">
    <location>
        <begin position="116"/>
        <end position="125"/>
    </location>
</feature>
<feature type="compositionally biased region" description="Low complexity" evidence="2">
    <location>
        <begin position="105"/>
        <end position="115"/>
    </location>
</feature>
<keyword evidence="1" id="KW-0175">Coiled coil</keyword>
<protein>
    <submittedName>
        <fullName evidence="3">Coiled-coil and c2 domain-containing protein 1a</fullName>
    </submittedName>
</protein>
<evidence type="ECO:0000313" key="4">
    <source>
        <dbReference type="Proteomes" id="UP001150062"/>
    </source>
</evidence>